<dbReference type="SUPFAM" id="SSF51110">
    <property type="entry name" value="alpha-D-mannose-specific plant lectins"/>
    <property type="match status" value="1"/>
</dbReference>
<organism evidence="3 4">
    <name type="scientific">Luteibacter jiangsuensis</name>
    <dbReference type="NCBI Taxonomy" id="637577"/>
    <lineage>
        <taxon>Bacteria</taxon>
        <taxon>Pseudomonadati</taxon>
        <taxon>Pseudomonadota</taxon>
        <taxon>Gammaproteobacteria</taxon>
        <taxon>Lysobacterales</taxon>
        <taxon>Rhodanobacteraceae</taxon>
        <taxon>Luteibacter</taxon>
    </lineage>
</organism>
<dbReference type="SMART" id="SM00108">
    <property type="entry name" value="B_lectin"/>
    <property type="match status" value="1"/>
</dbReference>
<name>A0ABT9T047_9GAMM</name>
<evidence type="ECO:0000259" key="2">
    <source>
        <dbReference type="PROSITE" id="PS50927"/>
    </source>
</evidence>
<evidence type="ECO:0000313" key="4">
    <source>
        <dbReference type="Proteomes" id="UP001237737"/>
    </source>
</evidence>
<feature type="signal peptide" evidence="1">
    <location>
        <begin position="1"/>
        <end position="19"/>
    </location>
</feature>
<reference evidence="3 4" key="1">
    <citation type="submission" date="2023-07" db="EMBL/GenBank/DDBJ databases">
        <title>Sorghum-associated microbial communities from plants grown in Nebraska, USA.</title>
        <authorList>
            <person name="Schachtman D."/>
        </authorList>
    </citation>
    <scope>NUCLEOTIDE SEQUENCE [LARGE SCALE GENOMIC DNA]</scope>
    <source>
        <strain evidence="3 4">CC60</strain>
    </source>
</reference>
<sequence>MLKRIQAGTFACLSFAALAGSGEVSARILLPGENLVTGQVMHSEDGRYLGTMQHDGNFVVYSNDGLQRPIWSTNTTGRGAVTAIMQYDGNFVLYDGVGRAIWWTGSNGRDRVLAITEYGQAMVLAPGRVARNTPGPGTTLYKQLGFKPVWSAREYDHVPGRLGNGPYCVGDPHACPKKLHGDLNQGP</sequence>
<proteinExistence type="predicted"/>
<dbReference type="InterPro" id="IPR036426">
    <property type="entry name" value="Bulb-type_lectin_dom_sf"/>
</dbReference>
<gene>
    <name evidence="3" type="ORF">J2T07_002844</name>
</gene>
<accession>A0ABT9T047</accession>
<dbReference type="PROSITE" id="PS50927">
    <property type="entry name" value="BULB_LECTIN"/>
    <property type="match status" value="1"/>
</dbReference>
<feature type="chain" id="PRO_5045842190" description="Bulb-type lectin domain-containing protein" evidence="1">
    <location>
        <begin position="20"/>
        <end position="187"/>
    </location>
</feature>
<evidence type="ECO:0000256" key="1">
    <source>
        <dbReference type="SAM" id="SignalP"/>
    </source>
</evidence>
<evidence type="ECO:0000313" key="3">
    <source>
        <dbReference type="EMBL" id="MDQ0010638.1"/>
    </source>
</evidence>
<comment type="caution">
    <text evidence="3">The sequence shown here is derived from an EMBL/GenBank/DDBJ whole genome shotgun (WGS) entry which is preliminary data.</text>
</comment>
<dbReference type="EMBL" id="JAUSSK010000004">
    <property type="protein sequence ID" value="MDQ0010638.1"/>
    <property type="molecule type" value="Genomic_DNA"/>
</dbReference>
<dbReference type="Gene3D" id="2.90.10.10">
    <property type="entry name" value="Bulb-type lectin domain"/>
    <property type="match status" value="2"/>
</dbReference>
<keyword evidence="4" id="KW-1185">Reference proteome</keyword>
<keyword evidence="1" id="KW-0732">Signal</keyword>
<feature type="domain" description="Bulb-type lectin" evidence="2">
    <location>
        <begin position="26"/>
        <end position="136"/>
    </location>
</feature>
<protein>
    <recommendedName>
        <fullName evidence="2">Bulb-type lectin domain-containing protein</fullName>
    </recommendedName>
</protein>
<dbReference type="Proteomes" id="UP001237737">
    <property type="component" value="Unassembled WGS sequence"/>
</dbReference>
<dbReference type="InterPro" id="IPR001480">
    <property type="entry name" value="Bulb-type_lectin_dom"/>
</dbReference>
<dbReference type="RefSeq" id="WP_306850743.1">
    <property type="nucleotide sequence ID" value="NZ_JAUSSK010000004.1"/>
</dbReference>